<comment type="caution">
    <text evidence="2">The sequence shown here is derived from an EMBL/GenBank/DDBJ whole genome shotgun (WGS) entry which is preliminary data.</text>
</comment>
<dbReference type="SMART" id="SM00953">
    <property type="entry name" value="RES"/>
    <property type="match status" value="1"/>
</dbReference>
<feature type="domain" description="RES" evidence="1">
    <location>
        <begin position="87"/>
        <end position="242"/>
    </location>
</feature>
<dbReference type="RefSeq" id="WP_138552406.1">
    <property type="nucleotide sequence ID" value="NZ_PNCH01000036.1"/>
</dbReference>
<dbReference type="OrthoDB" id="1425103at2"/>
<dbReference type="Pfam" id="PF08808">
    <property type="entry name" value="RES"/>
    <property type="match status" value="1"/>
</dbReference>
<name>A0A5S3WN04_9GAMM</name>
<sequence>MPLHGDHTRDFLNLWERLSDSIRSRNRFFNSEAIEILNSLFDDIENIRYGDDEKIITTAGEGCEIDEIIRARFFTSLEDVPKAMLNPEKELGPPPAHIAGEGRLNPAGLPVFYGALDIETAYAEIRAPVGSYVVSTKFKVKKELKLLDLSRLRPILEDGDLFDSLSPKIQNQLSNLMFIGAKLAFPVLPRHEHNGYLTTQVIADFLSSLRVPKLDGIIYSSSQTFGGKNIVIFQKSSSIASNYTSLDNYYFRLFNIEQGGNLSADVPLNHERAELHRMLLKPNQQIALGICENRKPMRPAFINNPINNYNLEVVRASTKVAYIRSFSCESTEIQVQWE</sequence>
<evidence type="ECO:0000313" key="2">
    <source>
        <dbReference type="EMBL" id="TMP28562.1"/>
    </source>
</evidence>
<dbReference type="AlphaFoldDB" id="A0A5S3WN04"/>
<accession>A0A5S3WN04</accession>
<reference evidence="2 3" key="1">
    <citation type="submission" date="2018-01" db="EMBL/GenBank/DDBJ databases">
        <authorList>
            <person name="Paulsen S."/>
            <person name="Gram L.K."/>
        </authorList>
    </citation>
    <scope>NUCLEOTIDE SEQUENCE [LARGE SCALE GENOMIC DNA]</scope>
    <source>
        <strain evidence="2 3">S2676</strain>
    </source>
</reference>
<proteinExistence type="predicted"/>
<dbReference type="Proteomes" id="UP000310249">
    <property type="component" value="Unassembled WGS sequence"/>
</dbReference>
<dbReference type="InterPro" id="IPR014914">
    <property type="entry name" value="RES_dom"/>
</dbReference>
<gene>
    <name evidence="2" type="ORF">CWB99_11660</name>
</gene>
<evidence type="ECO:0000259" key="1">
    <source>
        <dbReference type="SMART" id="SM00953"/>
    </source>
</evidence>
<reference evidence="3" key="2">
    <citation type="submission" date="2019-06" db="EMBL/GenBank/DDBJ databases">
        <title>Co-occurence of chitin degradation, pigmentation and bioactivity in marine Pseudoalteromonas.</title>
        <authorList>
            <person name="Sonnenschein E.C."/>
            <person name="Bech P.K."/>
        </authorList>
    </citation>
    <scope>NUCLEOTIDE SEQUENCE [LARGE SCALE GENOMIC DNA]</scope>
    <source>
        <strain evidence="3">S2676</strain>
    </source>
</reference>
<dbReference type="EMBL" id="PNCI01000024">
    <property type="protein sequence ID" value="TMP28562.1"/>
    <property type="molecule type" value="Genomic_DNA"/>
</dbReference>
<protein>
    <recommendedName>
        <fullName evidence="1">RES domain-containing protein</fullName>
    </recommendedName>
</protein>
<organism evidence="2 3">
    <name type="scientific">Pseudoalteromonas rubra</name>
    <dbReference type="NCBI Taxonomy" id="43658"/>
    <lineage>
        <taxon>Bacteria</taxon>
        <taxon>Pseudomonadati</taxon>
        <taxon>Pseudomonadota</taxon>
        <taxon>Gammaproteobacteria</taxon>
        <taxon>Alteromonadales</taxon>
        <taxon>Pseudoalteromonadaceae</taxon>
        <taxon>Pseudoalteromonas</taxon>
    </lineage>
</organism>
<evidence type="ECO:0000313" key="3">
    <source>
        <dbReference type="Proteomes" id="UP000310249"/>
    </source>
</evidence>